<reference evidence="2 3" key="1">
    <citation type="submission" date="2018-02" db="EMBL/GenBank/DDBJ databases">
        <title>Genome sequence of the basidiomycete white-rot fungus Phlebia centrifuga.</title>
        <authorList>
            <person name="Granchi Z."/>
            <person name="Peng M."/>
            <person name="de Vries R.P."/>
            <person name="Hilden K."/>
            <person name="Makela M.R."/>
            <person name="Grigoriev I."/>
            <person name="Riley R."/>
        </authorList>
    </citation>
    <scope>NUCLEOTIDE SEQUENCE [LARGE SCALE GENOMIC DNA]</scope>
    <source>
        <strain evidence="2 3">FBCC195</strain>
    </source>
</reference>
<feature type="compositionally biased region" description="Basic and acidic residues" evidence="1">
    <location>
        <begin position="558"/>
        <end position="573"/>
    </location>
</feature>
<dbReference type="AlphaFoldDB" id="A0A2R6NKI6"/>
<dbReference type="Gene3D" id="3.80.10.10">
    <property type="entry name" value="Ribonuclease Inhibitor"/>
    <property type="match status" value="1"/>
</dbReference>
<dbReference type="InterPro" id="IPR032675">
    <property type="entry name" value="LRR_dom_sf"/>
</dbReference>
<evidence type="ECO:0000256" key="1">
    <source>
        <dbReference type="SAM" id="MobiDB-lite"/>
    </source>
</evidence>
<sequence>MGQRHQAFVIARIIPHGATQPRYRCVAAYHHQWCYGVLPLYAARRFLTLAQQKDNAEIIREELHSLSGKYGTFGNEPAIPDTPCPFLASVLGMSWDIDLDSGYSSGGTITNSLLPAGMCSWDGDNNDGISIIDVTDLENPAYCFATEAEPLTATEYLSGYYSIPGELNNGNIDVDEDNVEPRSDENDKKVRAAIGILDGVRLIDLSALHEAWPTEYRPVNTESTAPAEPSDAGNPPVTIPSLVNFSLPQAILQTIEGGDTTIIEQLLWLPGKRKDVRDVLQAQKPYPDEGLPLLAKTLKELSDTPLSVDLSGFDLADAQVIALAQGLEGVEALNLSRIARITIDGVREVLTLLSSGLKRIVLMNCESIADEDIWELLRTKPSLFYKLEALMHPALLQITQNPSRTPAITFLTLPNDSYRGVSLPIFTPAGVIQGLTDFIASMVLINPWQFDATGGAIITAACTASPRKPGQSWNERNIVTAPSLSFDTLSNDIGGWIFIVRCAAFPFGGPNGWALLRFPPRPSKAKRISEGKPQKKLSESKGSSGEAGEVEGASGNTENRDLAENDSSDKETDPGDSNETVTHSGLNFELHDIRSFLTITTQEGRPAVPEEAVLCLEELLRRLEDNPTRSPPGKRLMCPKFTRDQVEKCLLDMQSQAWQY</sequence>
<feature type="region of interest" description="Disordered" evidence="1">
    <location>
        <begin position="524"/>
        <end position="584"/>
    </location>
</feature>
<accession>A0A2R6NKI6</accession>
<dbReference type="STRING" id="98765.A0A2R6NKI6"/>
<gene>
    <name evidence="2" type="ORF">PHLCEN_2v11262</name>
</gene>
<dbReference type="Proteomes" id="UP000186601">
    <property type="component" value="Unassembled WGS sequence"/>
</dbReference>
<feature type="compositionally biased region" description="Polar residues" evidence="1">
    <location>
        <begin position="575"/>
        <end position="584"/>
    </location>
</feature>
<name>A0A2R6NKI6_9APHY</name>
<evidence type="ECO:0000313" key="3">
    <source>
        <dbReference type="Proteomes" id="UP000186601"/>
    </source>
</evidence>
<keyword evidence="3" id="KW-1185">Reference proteome</keyword>
<dbReference type="EMBL" id="MLYV02001126">
    <property type="protein sequence ID" value="PSR72895.1"/>
    <property type="molecule type" value="Genomic_DNA"/>
</dbReference>
<feature type="compositionally biased region" description="Low complexity" evidence="1">
    <location>
        <begin position="540"/>
        <end position="555"/>
    </location>
</feature>
<feature type="compositionally biased region" description="Basic and acidic residues" evidence="1">
    <location>
        <begin position="527"/>
        <end position="539"/>
    </location>
</feature>
<comment type="caution">
    <text evidence="2">The sequence shown here is derived from an EMBL/GenBank/DDBJ whole genome shotgun (WGS) entry which is preliminary data.</text>
</comment>
<protein>
    <submittedName>
        <fullName evidence="2">Uncharacterized protein</fullName>
    </submittedName>
</protein>
<organism evidence="2 3">
    <name type="scientific">Hermanssonia centrifuga</name>
    <dbReference type="NCBI Taxonomy" id="98765"/>
    <lineage>
        <taxon>Eukaryota</taxon>
        <taxon>Fungi</taxon>
        <taxon>Dikarya</taxon>
        <taxon>Basidiomycota</taxon>
        <taxon>Agaricomycotina</taxon>
        <taxon>Agaricomycetes</taxon>
        <taxon>Polyporales</taxon>
        <taxon>Meruliaceae</taxon>
        <taxon>Hermanssonia</taxon>
    </lineage>
</organism>
<proteinExistence type="predicted"/>
<evidence type="ECO:0000313" key="2">
    <source>
        <dbReference type="EMBL" id="PSR72895.1"/>
    </source>
</evidence>
<dbReference type="OrthoDB" id="3515175at2759"/>